<dbReference type="EMBL" id="CP012172">
    <property type="protein sequence ID" value="AKV74411.1"/>
    <property type="molecule type" value="Genomic_DNA"/>
</dbReference>
<dbReference type="EMBL" id="CP012173">
    <property type="protein sequence ID" value="AKV76650.1"/>
    <property type="molecule type" value="Genomic_DNA"/>
</dbReference>
<protein>
    <submittedName>
        <fullName evidence="1">Uncharacterized protein</fullName>
    </submittedName>
</protein>
<evidence type="ECO:0000313" key="6">
    <source>
        <dbReference type="Proteomes" id="UP000068832"/>
    </source>
</evidence>
<dbReference type="EMBL" id="CP008822">
    <property type="protein sequence ID" value="AIM27549.1"/>
    <property type="molecule type" value="Genomic_DNA"/>
</dbReference>
<sequence>MIDIEDFLRYMGKVVEIRRVTDLEWTFKLRDAIMLSGILRVNPGIVTDIEFRFRSPDGIGRIKITKGTILEASYEGILSLQLRPRVRDCSKILVGRETP</sequence>
<dbReference type="GeneID" id="25459566"/>
<dbReference type="Proteomes" id="UP000062475">
    <property type="component" value="Chromosome"/>
</dbReference>
<proteinExistence type="predicted"/>
<evidence type="ECO:0000313" key="2">
    <source>
        <dbReference type="EMBL" id="AKV74411.1"/>
    </source>
</evidence>
<reference evidence="1 4" key="1">
    <citation type="journal article" date="2014" name="J. Bacteriol.">
        <title>Role of an Archaeal PitA Transporter in the Copper and Arsenic Resistance of Metallosphaera sedula, an Extreme Thermoacidophile.</title>
        <authorList>
            <person name="McCarthy S."/>
            <person name="Ai C."/>
            <person name="Wheaton G."/>
            <person name="Tevatia R."/>
            <person name="Eckrich V."/>
            <person name="Kelly R."/>
            <person name="Blum P."/>
        </authorList>
    </citation>
    <scope>NUCLEOTIDE SEQUENCE [LARGE SCALE GENOMIC DNA]</scope>
    <source>
        <strain evidence="1 4">CuR1</strain>
    </source>
</reference>
<reference evidence="5 6" key="2">
    <citation type="journal article" date="2015" name="Genome Announc.">
        <title>Complete Genome Sequences of Evolved Arsenate-Resistant Metallosphaera sedula Strains.</title>
        <authorList>
            <person name="Ai C."/>
            <person name="McCarthy S."/>
            <person name="Schackwitz W."/>
            <person name="Martin J."/>
            <person name="Lipzen A."/>
            <person name="Blum P."/>
        </authorList>
    </citation>
    <scope>NUCLEOTIDE SEQUENCE [LARGE SCALE GENOMIC DNA]</scope>
    <source>
        <strain evidence="2 6">ARS50-1</strain>
        <strain evidence="3 5">ARS50-2</strain>
    </source>
</reference>
<dbReference type="Proteomes" id="UP000029084">
    <property type="component" value="Chromosome"/>
</dbReference>
<dbReference type="RefSeq" id="WP_048806931.1">
    <property type="nucleotide sequence ID" value="NZ_CP008822.1"/>
</dbReference>
<accession>A0A088E538</accession>
<evidence type="ECO:0000313" key="1">
    <source>
        <dbReference type="EMBL" id="AIM27549.1"/>
    </source>
</evidence>
<name>A0A088E538_9CREN</name>
<organism evidence="1 4">
    <name type="scientific">Metallosphaera sedula</name>
    <dbReference type="NCBI Taxonomy" id="43687"/>
    <lineage>
        <taxon>Archaea</taxon>
        <taxon>Thermoproteota</taxon>
        <taxon>Thermoprotei</taxon>
        <taxon>Sulfolobales</taxon>
        <taxon>Sulfolobaceae</taxon>
        <taxon>Metallosphaera</taxon>
    </lineage>
</organism>
<gene>
    <name evidence="1" type="ORF">HA72_1407</name>
    <name evidence="2" type="ORF">MsedA_1426</name>
    <name evidence="3" type="ORF">MsedB_1428</name>
</gene>
<dbReference type="AlphaFoldDB" id="A0A088E538"/>
<evidence type="ECO:0000313" key="4">
    <source>
        <dbReference type="Proteomes" id="UP000029084"/>
    </source>
</evidence>
<dbReference type="PATRIC" id="fig|43687.5.peg.1529"/>
<evidence type="ECO:0000313" key="3">
    <source>
        <dbReference type="EMBL" id="AKV76650.1"/>
    </source>
</evidence>
<dbReference type="Proteomes" id="UP000068832">
    <property type="component" value="Chromosome"/>
</dbReference>
<dbReference type="OrthoDB" id="34481at2157"/>
<evidence type="ECO:0000313" key="5">
    <source>
        <dbReference type="Proteomes" id="UP000062475"/>
    </source>
</evidence>